<sequence>MSIATSRQSSRSFVDLTLLSCVLNTEGDIDLEPDEMKDLRSFTGVRSAYRIMAVSPDGQHVLFKLVG</sequence>
<reference evidence="1 2" key="2">
    <citation type="submission" date="2018-10" db="EMBL/GenBank/DDBJ databases">
        <authorList>
            <consortium name="Pathogen Informatics"/>
        </authorList>
    </citation>
    <scope>NUCLEOTIDE SEQUENCE [LARGE SCALE GENOMIC DNA]</scope>
</reference>
<dbReference type="WBParaSite" id="EVEC_0001108501-mRNA-1">
    <property type="protein sequence ID" value="EVEC_0001108501-mRNA-1"/>
    <property type="gene ID" value="EVEC_0001108501"/>
</dbReference>
<evidence type="ECO:0000313" key="2">
    <source>
        <dbReference type="Proteomes" id="UP000274131"/>
    </source>
</evidence>
<reference evidence="3" key="1">
    <citation type="submission" date="2017-02" db="UniProtKB">
        <authorList>
            <consortium name="WormBaseParasite"/>
        </authorList>
    </citation>
    <scope>IDENTIFICATION</scope>
</reference>
<dbReference type="EMBL" id="UXUI01010824">
    <property type="protein sequence ID" value="VDD95659.1"/>
    <property type="molecule type" value="Genomic_DNA"/>
</dbReference>
<proteinExistence type="predicted"/>
<keyword evidence="2" id="KW-1185">Reference proteome</keyword>
<dbReference type="OrthoDB" id="5832810at2759"/>
<evidence type="ECO:0000313" key="3">
    <source>
        <dbReference type="WBParaSite" id="EVEC_0001108501-mRNA-1"/>
    </source>
</evidence>
<accession>A0A0N4VJR4</accession>
<dbReference type="Proteomes" id="UP000274131">
    <property type="component" value="Unassembled WGS sequence"/>
</dbReference>
<protein>
    <submittedName>
        <fullName evidence="3">TDP43_N domain-containing protein</fullName>
    </submittedName>
</protein>
<organism evidence="3">
    <name type="scientific">Enterobius vermicularis</name>
    <name type="common">Human pinworm</name>
    <dbReference type="NCBI Taxonomy" id="51028"/>
    <lineage>
        <taxon>Eukaryota</taxon>
        <taxon>Metazoa</taxon>
        <taxon>Ecdysozoa</taxon>
        <taxon>Nematoda</taxon>
        <taxon>Chromadorea</taxon>
        <taxon>Rhabditida</taxon>
        <taxon>Spirurina</taxon>
        <taxon>Oxyuridomorpha</taxon>
        <taxon>Oxyuroidea</taxon>
        <taxon>Oxyuridae</taxon>
        <taxon>Enterobius</taxon>
    </lineage>
</organism>
<gene>
    <name evidence="1" type="ORF">EVEC_LOCUS10410</name>
</gene>
<name>A0A0N4VJR4_ENTVE</name>
<dbReference type="AlphaFoldDB" id="A0A0N4VJR4"/>
<evidence type="ECO:0000313" key="1">
    <source>
        <dbReference type="EMBL" id="VDD95659.1"/>
    </source>
</evidence>